<comment type="caution">
    <text evidence="3">The sequence shown here is derived from an EMBL/GenBank/DDBJ whole genome shotgun (WGS) entry which is preliminary data.</text>
</comment>
<dbReference type="Proteomes" id="UP000656042">
    <property type="component" value="Unassembled WGS sequence"/>
</dbReference>
<protein>
    <submittedName>
        <fullName evidence="3">DNA-binding response regulator</fullName>
    </submittedName>
</protein>
<dbReference type="InterPro" id="IPR000792">
    <property type="entry name" value="Tscrpt_reg_LuxR_C"/>
</dbReference>
<feature type="domain" description="HTH luxR-type" evidence="2">
    <location>
        <begin position="136"/>
        <end position="201"/>
    </location>
</feature>
<dbReference type="InterPro" id="IPR016032">
    <property type="entry name" value="Sig_transdc_resp-reg_C-effctor"/>
</dbReference>
<accession>A0A8J3FMT7</accession>
<reference evidence="3" key="1">
    <citation type="journal article" date="2014" name="Int. J. Syst. Evol. Microbiol.">
        <title>Complete genome sequence of Corynebacterium casei LMG S-19264T (=DSM 44701T), isolated from a smear-ripened cheese.</title>
        <authorList>
            <consortium name="US DOE Joint Genome Institute (JGI-PGF)"/>
            <person name="Walter F."/>
            <person name="Albersmeier A."/>
            <person name="Kalinowski J."/>
            <person name="Ruckert C."/>
        </authorList>
    </citation>
    <scope>NUCLEOTIDE SEQUENCE</scope>
    <source>
        <strain evidence="3">CGMCC 4.7299</strain>
    </source>
</reference>
<dbReference type="CDD" id="cd06170">
    <property type="entry name" value="LuxR_C_like"/>
    <property type="match status" value="1"/>
</dbReference>
<dbReference type="Pfam" id="PF00196">
    <property type="entry name" value="GerE"/>
    <property type="match status" value="1"/>
</dbReference>
<dbReference type="InterPro" id="IPR039420">
    <property type="entry name" value="WalR-like"/>
</dbReference>
<name>A0A8J3FMT7_9ACTN</name>
<dbReference type="SMART" id="SM00421">
    <property type="entry name" value="HTH_LUXR"/>
    <property type="match status" value="1"/>
</dbReference>
<organism evidence="3 4">
    <name type="scientific">Mangrovihabitans endophyticus</name>
    <dbReference type="NCBI Taxonomy" id="1751298"/>
    <lineage>
        <taxon>Bacteria</taxon>
        <taxon>Bacillati</taxon>
        <taxon>Actinomycetota</taxon>
        <taxon>Actinomycetes</taxon>
        <taxon>Micromonosporales</taxon>
        <taxon>Micromonosporaceae</taxon>
        <taxon>Mangrovihabitans</taxon>
    </lineage>
</organism>
<evidence type="ECO:0000313" key="4">
    <source>
        <dbReference type="Proteomes" id="UP000656042"/>
    </source>
</evidence>
<evidence type="ECO:0000313" key="3">
    <source>
        <dbReference type="EMBL" id="GGK78799.1"/>
    </source>
</evidence>
<dbReference type="RefSeq" id="WP_189077981.1">
    <property type="nucleotide sequence ID" value="NZ_BMMX01000002.1"/>
</dbReference>
<dbReference type="InterPro" id="IPR011006">
    <property type="entry name" value="CheY-like_superfamily"/>
</dbReference>
<dbReference type="PANTHER" id="PTHR43214">
    <property type="entry name" value="TWO-COMPONENT RESPONSE REGULATOR"/>
    <property type="match status" value="1"/>
</dbReference>
<dbReference type="SUPFAM" id="SSF52172">
    <property type="entry name" value="CheY-like"/>
    <property type="match status" value="1"/>
</dbReference>
<keyword evidence="4" id="KW-1185">Reference proteome</keyword>
<evidence type="ECO:0000259" key="2">
    <source>
        <dbReference type="PROSITE" id="PS50043"/>
    </source>
</evidence>
<dbReference type="Gene3D" id="3.40.50.2300">
    <property type="match status" value="1"/>
</dbReference>
<dbReference type="GO" id="GO:0003677">
    <property type="term" value="F:DNA binding"/>
    <property type="evidence" value="ECO:0007669"/>
    <property type="project" value="UniProtKB-KW"/>
</dbReference>
<evidence type="ECO:0000256" key="1">
    <source>
        <dbReference type="ARBA" id="ARBA00023125"/>
    </source>
</evidence>
<dbReference type="AlphaFoldDB" id="A0A8J3FMT7"/>
<dbReference type="PRINTS" id="PR00038">
    <property type="entry name" value="HTHLUXR"/>
</dbReference>
<dbReference type="EMBL" id="BMMX01000002">
    <property type="protein sequence ID" value="GGK78799.1"/>
    <property type="molecule type" value="Genomic_DNA"/>
</dbReference>
<dbReference type="PROSITE" id="PS50043">
    <property type="entry name" value="HTH_LUXR_2"/>
    <property type="match status" value="1"/>
</dbReference>
<dbReference type="GO" id="GO:0006355">
    <property type="term" value="P:regulation of DNA-templated transcription"/>
    <property type="evidence" value="ECO:0007669"/>
    <property type="project" value="InterPro"/>
</dbReference>
<reference evidence="3" key="2">
    <citation type="submission" date="2020-09" db="EMBL/GenBank/DDBJ databases">
        <authorList>
            <person name="Sun Q."/>
            <person name="Zhou Y."/>
        </authorList>
    </citation>
    <scope>NUCLEOTIDE SEQUENCE</scope>
    <source>
        <strain evidence="3">CGMCC 4.7299</strain>
    </source>
</reference>
<sequence length="205" mass="22112">MHSVAIVGSQPISRVGYEGLVSTGSGMRVVATVSSLAELPRAERRYDVLVLDVPQMDNAAVKAVGRAAAVGRPLVCSSWNDSPGLVATVRAGAQGCVSRFADHEHVRDAIRLVAQGGFYLCPRLFGAFQAEMLARTEEDQAELAPREVETLRWIASGLTHGQIAKRMGLSTATVNTYAKRIRTKLNVGNKADMTRMAIELGHFVH</sequence>
<proteinExistence type="predicted"/>
<dbReference type="SUPFAM" id="SSF46894">
    <property type="entry name" value="C-terminal effector domain of the bipartite response regulators"/>
    <property type="match status" value="1"/>
</dbReference>
<dbReference type="PANTHER" id="PTHR43214:SF43">
    <property type="entry name" value="TWO-COMPONENT RESPONSE REGULATOR"/>
    <property type="match status" value="1"/>
</dbReference>
<keyword evidence="1 3" id="KW-0238">DNA-binding</keyword>
<gene>
    <name evidence="3" type="ORF">GCM10012284_10880</name>
</gene>